<evidence type="ECO:0000256" key="2">
    <source>
        <dbReference type="ARBA" id="ARBA00022771"/>
    </source>
</evidence>
<evidence type="ECO:0000313" key="10">
    <source>
        <dbReference type="Proteomes" id="UP001219567"/>
    </source>
</evidence>
<dbReference type="PANTHER" id="PTHR47172">
    <property type="entry name" value="OS01G0976800 PROTEIN"/>
    <property type="match status" value="1"/>
</dbReference>
<feature type="compositionally biased region" description="Basic and acidic residues" evidence="7">
    <location>
        <begin position="164"/>
        <end position="181"/>
    </location>
</feature>
<accession>A0AAJ5Z2M7</accession>
<evidence type="ECO:0000256" key="7">
    <source>
        <dbReference type="SAM" id="MobiDB-lite"/>
    </source>
</evidence>
<keyword evidence="2 6" id="KW-0863">Zinc-finger</keyword>
<keyword evidence="1" id="KW-0479">Metal-binding</keyword>
<dbReference type="PROSITE" id="PS50114">
    <property type="entry name" value="GATA_ZN_FINGER_2"/>
    <property type="match status" value="1"/>
</dbReference>
<name>A0AAJ5Z2M7_9BASI</name>
<feature type="compositionally biased region" description="Polar residues" evidence="7">
    <location>
        <begin position="220"/>
        <end position="239"/>
    </location>
</feature>
<dbReference type="GO" id="GO:0008270">
    <property type="term" value="F:zinc ion binding"/>
    <property type="evidence" value="ECO:0007669"/>
    <property type="project" value="UniProtKB-KW"/>
</dbReference>
<proteinExistence type="predicted"/>
<dbReference type="InterPro" id="IPR000679">
    <property type="entry name" value="Znf_GATA"/>
</dbReference>
<dbReference type="AlphaFoldDB" id="A0AAJ5Z2M7"/>
<evidence type="ECO:0000256" key="5">
    <source>
        <dbReference type="ARBA" id="ARBA00023163"/>
    </source>
</evidence>
<feature type="region of interest" description="Disordered" evidence="7">
    <location>
        <begin position="1"/>
        <end position="34"/>
    </location>
</feature>
<dbReference type="GO" id="GO:0006355">
    <property type="term" value="P:regulation of DNA-templated transcription"/>
    <property type="evidence" value="ECO:0007669"/>
    <property type="project" value="InterPro"/>
</dbReference>
<dbReference type="EMBL" id="CP119950">
    <property type="protein sequence ID" value="WFD01260.1"/>
    <property type="molecule type" value="Genomic_DNA"/>
</dbReference>
<evidence type="ECO:0000256" key="4">
    <source>
        <dbReference type="ARBA" id="ARBA00023015"/>
    </source>
</evidence>
<dbReference type="Proteomes" id="UP001219567">
    <property type="component" value="Chromosome 8"/>
</dbReference>
<feature type="region of interest" description="Disordered" evidence="7">
    <location>
        <begin position="267"/>
        <end position="342"/>
    </location>
</feature>
<evidence type="ECO:0000313" key="9">
    <source>
        <dbReference type="EMBL" id="WFD01260.1"/>
    </source>
</evidence>
<dbReference type="Pfam" id="PF00320">
    <property type="entry name" value="GATA"/>
    <property type="match status" value="1"/>
</dbReference>
<protein>
    <recommendedName>
        <fullName evidence="8">GATA-type domain-containing protein</fullName>
    </recommendedName>
</protein>
<dbReference type="SUPFAM" id="SSF57716">
    <property type="entry name" value="Glucocorticoid receptor-like (DNA-binding domain)"/>
    <property type="match status" value="1"/>
</dbReference>
<organism evidence="9 10">
    <name type="scientific">Malassezia yamatoensis</name>
    <dbReference type="NCBI Taxonomy" id="253288"/>
    <lineage>
        <taxon>Eukaryota</taxon>
        <taxon>Fungi</taxon>
        <taxon>Dikarya</taxon>
        <taxon>Basidiomycota</taxon>
        <taxon>Ustilaginomycotina</taxon>
        <taxon>Malasseziomycetes</taxon>
        <taxon>Malasseziales</taxon>
        <taxon>Malasseziaceae</taxon>
        <taxon>Malassezia</taxon>
    </lineage>
</organism>
<dbReference type="GO" id="GO:0043565">
    <property type="term" value="F:sequence-specific DNA binding"/>
    <property type="evidence" value="ECO:0007669"/>
    <property type="project" value="InterPro"/>
</dbReference>
<reference evidence="9 10" key="1">
    <citation type="submission" date="2023-03" db="EMBL/GenBank/DDBJ databases">
        <title>Mating type loci evolution in Malassezia.</title>
        <authorList>
            <person name="Coelho M.A."/>
        </authorList>
    </citation>
    <scope>NUCLEOTIDE SEQUENCE [LARGE SCALE GENOMIC DNA]</scope>
    <source>
        <strain evidence="9 10">CBS 9725</strain>
    </source>
</reference>
<keyword evidence="4" id="KW-0805">Transcription regulation</keyword>
<dbReference type="CDD" id="cd00202">
    <property type="entry name" value="ZnF_GATA"/>
    <property type="match status" value="1"/>
</dbReference>
<feature type="domain" description="GATA-type" evidence="8">
    <location>
        <begin position="344"/>
        <end position="379"/>
    </location>
</feature>
<feature type="region of interest" description="Disordered" evidence="7">
    <location>
        <begin position="159"/>
        <end position="253"/>
    </location>
</feature>
<dbReference type="InterPro" id="IPR013088">
    <property type="entry name" value="Znf_NHR/GATA"/>
</dbReference>
<evidence type="ECO:0000256" key="1">
    <source>
        <dbReference type="ARBA" id="ARBA00022723"/>
    </source>
</evidence>
<gene>
    <name evidence="9" type="ORF">MYAM1_004022</name>
</gene>
<keyword evidence="10" id="KW-1185">Reference proteome</keyword>
<evidence type="ECO:0000256" key="3">
    <source>
        <dbReference type="ARBA" id="ARBA00022833"/>
    </source>
</evidence>
<dbReference type="Gene3D" id="3.30.50.10">
    <property type="entry name" value="Erythroid Transcription Factor GATA-1, subunit A"/>
    <property type="match status" value="1"/>
</dbReference>
<dbReference type="SMART" id="SM00401">
    <property type="entry name" value="ZnF_GATA"/>
    <property type="match status" value="1"/>
</dbReference>
<keyword evidence="5" id="KW-0804">Transcription</keyword>
<evidence type="ECO:0000256" key="6">
    <source>
        <dbReference type="PROSITE-ProRule" id="PRU00094"/>
    </source>
</evidence>
<feature type="compositionally biased region" description="Low complexity" evidence="7">
    <location>
        <begin position="331"/>
        <end position="342"/>
    </location>
</feature>
<keyword evidence="3" id="KW-0862">Zinc</keyword>
<sequence length="449" mass="49945">MAEAGGSPIHSRGSNAEVYKEQVPDGLSPIMERSAQVTLPPLASLTEMDGYGDSLYSTSASPKSQTSPILHLSRMESMRARDDWFLRSRDREVAGRSASISNDWDRRMSQREDYLSPRLRQVHEFDHLRTSRSPSNWWVKAMDHLPSLMEMHPRQASMLQRSPDAWRHGKTDRGLRSHSSADLRSLGRLPWSMQDRSMSSMPALRGPKSRRPPTKENDAQHPSTSEPPSLSYGHSTQFPFNAPDADGPLNDQRYFRRSLPDTYASANLRAQDTSSASFSESSQLGYGDNYEQNSANPQPTDSTRMSGVASKKRAVPSTFLDPIHNKDSAPKSSKTSRSSYRTNHSANHVCQVCQATATPEWRKGPSGPRTLCNACGLLYAKICRKKEQDAIAVALSNGRESDDARKEVAEELLQPDCRAEILEALRNGVRVNANAKQNRLGLLPPSKNA</sequence>
<dbReference type="PANTHER" id="PTHR47172:SF24">
    <property type="entry name" value="GATA ZINC FINGER DOMAIN-CONTAINING PROTEIN 14-RELATED"/>
    <property type="match status" value="1"/>
</dbReference>
<feature type="compositionally biased region" description="Polar residues" evidence="7">
    <location>
        <begin position="267"/>
        <end position="305"/>
    </location>
</feature>
<evidence type="ECO:0000259" key="8">
    <source>
        <dbReference type="PROSITE" id="PS50114"/>
    </source>
</evidence>